<feature type="compositionally biased region" description="Basic residues" evidence="1">
    <location>
        <begin position="12"/>
        <end position="25"/>
    </location>
</feature>
<reference evidence="4" key="1">
    <citation type="submission" date="2021-03" db="EMBL/GenBank/DDBJ databases">
        <title>Evolutionary innovations through gain and loss of genes in the ectomycorrhizal Boletales.</title>
        <authorList>
            <person name="Wu G."/>
            <person name="Miyauchi S."/>
            <person name="Morin E."/>
            <person name="Yang Z.-L."/>
            <person name="Xu J."/>
            <person name="Martin F.M."/>
        </authorList>
    </citation>
    <scope>NUCLEOTIDE SEQUENCE</scope>
    <source>
        <strain evidence="4">BR01</strain>
    </source>
</reference>
<feature type="region of interest" description="Disordered" evidence="1">
    <location>
        <begin position="395"/>
        <end position="435"/>
    </location>
</feature>
<feature type="compositionally biased region" description="Basic and acidic residues" evidence="1">
    <location>
        <begin position="280"/>
        <end position="289"/>
    </location>
</feature>
<feature type="compositionally biased region" description="Basic and acidic residues" evidence="1">
    <location>
        <begin position="175"/>
        <end position="186"/>
    </location>
</feature>
<proteinExistence type="predicted"/>
<feature type="region of interest" description="Disordered" evidence="1">
    <location>
        <begin position="1"/>
        <end position="143"/>
    </location>
</feature>
<feature type="compositionally biased region" description="Basic and acidic residues" evidence="1">
    <location>
        <begin position="26"/>
        <end position="38"/>
    </location>
</feature>
<keyword evidence="2" id="KW-1133">Transmembrane helix</keyword>
<feature type="compositionally biased region" description="Polar residues" evidence="1">
    <location>
        <begin position="213"/>
        <end position="225"/>
    </location>
</feature>
<dbReference type="OrthoDB" id="2564904at2759"/>
<feature type="transmembrane region" description="Helical" evidence="2">
    <location>
        <begin position="830"/>
        <end position="852"/>
    </location>
</feature>
<sequence>MSGLLNTLHDHHQQRKERREARHGRGHDSDSDDRDNHGPQHRQNQRPYQAPDDDDAPRSQSYPSQGQSYGQGRGYAPPRGPPPQAHAALARFDRGDYATDAEIDRIGSQLQGQRLHGDDDDDARRSQPYQGQGQGGPRSRRFCIDADIDRMVAAGEFNERQTHGRDDFGYGGANVERRNAYGRDDAPTGPPRQRYGESANEYDAPSGPPSGRGYQSQQYPQQGNDSGYVAGPDRSNQYAPPQGPPPGHGRSQGNAPAGGFSSSLDGEERHDSKYGGPNNERSEDPRRGEAASYYNQQSTPGGQDDRYAHLARLAQEHGDDDPELYRRATQGLDERMQAQTKSRPENKDDEGDDYKEHVNAHRKAYGNDDKGPMDANSIGLAAAMEAFKQTAAVAKSSNAPTGAFKAGKSSGGTASKPERVTQQGEEAAAERGGASRGMQDKLVGLAMAQAGKLFDKKNAGSKEDKSQDKAQAMQSAAATAMQLFAKYKTKGSLDSNMSRSALSLLIAVAIASKSAFAQPDPADPTPLTLKTYAYPSGLARIPFLPYQVDPVTSAIRGPQTGYNICNSTTQNQESMCQTSIVNNIGDFCIWAPPTPNSTIGDDEAIVVAWCSKTGHGTRLITAGALAGVQVLVTSEYTQYAGFIDQTKVDMNAQDYGGELDPHGADLRGNPLGGLMYSNAFGSDNSTYQQVLDWNTFIGADAFCLTICNPSSSSANQSAFCENRYDLVGCAYNMPNNAKNGTFEVCDADLKTPVGTYVSGGATLTWTQPNVGPVTPPYTPVVPKSSNCVTYQSTALYTSLPTITSAASSSGATGKATGTGSGSSPTATSNGASALGISSVAGIFGTLFAVAFLS</sequence>
<feature type="compositionally biased region" description="Basic and acidic residues" evidence="1">
    <location>
        <begin position="332"/>
        <end position="346"/>
    </location>
</feature>
<feature type="compositionally biased region" description="Basic and acidic residues" evidence="1">
    <location>
        <begin position="354"/>
        <end position="372"/>
    </location>
</feature>
<organism evidence="4 5">
    <name type="scientific">Boletus reticuloceps</name>
    <dbReference type="NCBI Taxonomy" id="495285"/>
    <lineage>
        <taxon>Eukaryota</taxon>
        <taxon>Fungi</taxon>
        <taxon>Dikarya</taxon>
        <taxon>Basidiomycota</taxon>
        <taxon>Agaricomycotina</taxon>
        <taxon>Agaricomycetes</taxon>
        <taxon>Agaricomycetidae</taxon>
        <taxon>Boletales</taxon>
        <taxon>Boletineae</taxon>
        <taxon>Boletaceae</taxon>
        <taxon>Boletoideae</taxon>
        <taxon>Boletus</taxon>
    </lineage>
</organism>
<feature type="compositionally biased region" description="Basic and acidic residues" evidence="1">
    <location>
        <begin position="91"/>
        <end position="105"/>
    </location>
</feature>
<feature type="compositionally biased region" description="Basic and acidic residues" evidence="1">
    <location>
        <begin position="157"/>
        <end position="168"/>
    </location>
</feature>
<protein>
    <recommendedName>
        <fullName evidence="3">DUF7721 domain-containing protein</fullName>
    </recommendedName>
</protein>
<evidence type="ECO:0000256" key="2">
    <source>
        <dbReference type="SAM" id="Phobius"/>
    </source>
</evidence>
<feature type="region of interest" description="Disordered" evidence="1">
    <location>
        <begin position="808"/>
        <end position="827"/>
    </location>
</feature>
<keyword evidence="2" id="KW-0812">Transmembrane</keyword>
<evidence type="ECO:0000259" key="3">
    <source>
        <dbReference type="Pfam" id="PF24845"/>
    </source>
</evidence>
<accession>A0A8I3A3T4</accession>
<feature type="compositionally biased region" description="Low complexity" evidence="1">
    <location>
        <begin position="58"/>
        <end position="77"/>
    </location>
</feature>
<keyword evidence="2" id="KW-0472">Membrane</keyword>
<dbReference type="Pfam" id="PF24845">
    <property type="entry name" value="DUF7721"/>
    <property type="match status" value="1"/>
</dbReference>
<evidence type="ECO:0000313" key="4">
    <source>
        <dbReference type="EMBL" id="KAG6370748.1"/>
    </source>
</evidence>
<comment type="caution">
    <text evidence="4">The sequence shown here is derived from an EMBL/GenBank/DDBJ whole genome shotgun (WGS) entry which is preliminary data.</text>
</comment>
<keyword evidence="5" id="KW-1185">Reference proteome</keyword>
<evidence type="ECO:0000313" key="5">
    <source>
        <dbReference type="Proteomes" id="UP000683000"/>
    </source>
</evidence>
<feature type="region of interest" description="Disordered" evidence="1">
    <location>
        <begin position="155"/>
        <end position="372"/>
    </location>
</feature>
<evidence type="ECO:0000256" key="1">
    <source>
        <dbReference type="SAM" id="MobiDB-lite"/>
    </source>
</evidence>
<dbReference type="InterPro" id="IPR056138">
    <property type="entry name" value="DUF7721"/>
</dbReference>
<feature type="domain" description="DUF7721" evidence="3">
    <location>
        <begin position="309"/>
        <end position="390"/>
    </location>
</feature>
<gene>
    <name evidence="4" type="ORF">JVT61DRAFT_10950</name>
</gene>
<dbReference type="Proteomes" id="UP000683000">
    <property type="component" value="Unassembled WGS sequence"/>
</dbReference>
<dbReference type="AlphaFoldDB" id="A0A8I3A3T4"/>
<name>A0A8I3A3T4_9AGAM</name>
<dbReference type="EMBL" id="JAGFBS010000044">
    <property type="protein sequence ID" value="KAG6370748.1"/>
    <property type="molecule type" value="Genomic_DNA"/>
</dbReference>